<dbReference type="Gene3D" id="3.40.190.10">
    <property type="entry name" value="Periplasmic binding protein-like II"/>
    <property type="match status" value="1"/>
</dbReference>
<dbReference type="PANTHER" id="PTHR42928:SF5">
    <property type="entry name" value="BLR1237 PROTEIN"/>
    <property type="match status" value="1"/>
</dbReference>
<dbReference type="SUPFAM" id="SSF53850">
    <property type="entry name" value="Periplasmic binding protein-like II"/>
    <property type="match status" value="1"/>
</dbReference>
<evidence type="ECO:0000256" key="2">
    <source>
        <dbReference type="SAM" id="SignalP"/>
    </source>
</evidence>
<evidence type="ECO:0000256" key="1">
    <source>
        <dbReference type="ARBA" id="ARBA00006987"/>
    </source>
</evidence>
<accession>A0A2V3UDT0</accession>
<keyword evidence="2" id="KW-0732">Signal</keyword>
<dbReference type="PIRSF" id="PIRSF017082">
    <property type="entry name" value="YflP"/>
    <property type="match status" value="1"/>
</dbReference>
<gene>
    <name evidence="3" type="ORF">C7450_102328</name>
</gene>
<protein>
    <submittedName>
        <fullName evidence="3">Tripartite-type tricarboxylate transporter receptor subunit TctC</fullName>
    </submittedName>
</protein>
<dbReference type="PANTHER" id="PTHR42928">
    <property type="entry name" value="TRICARBOXYLATE-BINDING PROTEIN"/>
    <property type="match status" value="1"/>
</dbReference>
<proteinExistence type="inferred from homology"/>
<dbReference type="Pfam" id="PF03401">
    <property type="entry name" value="TctC"/>
    <property type="match status" value="1"/>
</dbReference>
<reference evidence="3 4" key="1">
    <citation type="submission" date="2018-05" db="EMBL/GenBank/DDBJ databases">
        <title>Genomic Encyclopedia of Type Strains, Phase IV (KMG-IV): sequencing the most valuable type-strain genomes for metagenomic binning, comparative biology and taxonomic classification.</title>
        <authorList>
            <person name="Goeker M."/>
        </authorList>
    </citation>
    <scope>NUCLEOTIDE SEQUENCE [LARGE SCALE GENOMIC DNA]</scope>
    <source>
        <strain evidence="3 4">DSM 6462</strain>
    </source>
</reference>
<dbReference type="InterPro" id="IPR042100">
    <property type="entry name" value="Bug_dom1"/>
</dbReference>
<dbReference type="InterPro" id="IPR005064">
    <property type="entry name" value="BUG"/>
</dbReference>
<dbReference type="Proteomes" id="UP000248021">
    <property type="component" value="Unassembled WGS sequence"/>
</dbReference>
<dbReference type="CDD" id="cd07012">
    <property type="entry name" value="PBP2_Bug_TTT"/>
    <property type="match status" value="1"/>
</dbReference>
<keyword evidence="3" id="KW-0675">Receptor</keyword>
<dbReference type="RefSeq" id="WP_110373554.1">
    <property type="nucleotide sequence ID" value="NZ_JAHBRY010000002.1"/>
</dbReference>
<evidence type="ECO:0000313" key="4">
    <source>
        <dbReference type="Proteomes" id="UP000248021"/>
    </source>
</evidence>
<dbReference type="AlphaFoldDB" id="A0A2V3UDT0"/>
<feature type="chain" id="PRO_5016097351" evidence="2">
    <location>
        <begin position="27"/>
        <end position="325"/>
    </location>
</feature>
<keyword evidence="4" id="KW-1185">Reference proteome</keyword>
<feature type="signal peptide" evidence="2">
    <location>
        <begin position="1"/>
        <end position="26"/>
    </location>
</feature>
<name>A0A2V3UDT0_9HYPH</name>
<dbReference type="EMBL" id="QJJK01000002">
    <property type="protein sequence ID" value="PXW63412.1"/>
    <property type="molecule type" value="Genomic_DNA"/>
</dbReference>
<sequence length="325" mass="34293">MPLDISRRALLFAGLLPLVPSGAAFAQAWPSRPVTLVVPYAPGASNDTFTRALGDALSKRFGQPFVVDNRPGAGGVTGVNTVARAAPDGYTLVEMPNSILGFKPIMKVDIDPLKNLTPLGAMASAPTALVVPAALPVNNVDEFIAYARANPDKTFYGYAGIGTTQHQHMELFNKLTGLKIKGVNYKSSSDAQTDLLAGRLQAMIVTIASTLGQIEGKELRLLAYTDDNYPPGAPKAPTMAEVGVKGMEKAQIWWGIFGPPGMPADLVATINAAINQSLTDPSVVALLAKSGATPMPGTSEQFVTMIKDEAVLVDEFVKLFGTKNP</sequence>
<comment type="similarity">
    <text evidence="1">Belongs to the UPF0065 (bug) family.</text>
</comment>
<dbReference type="Gene3D" id="3.40.190.150">
    <property type="entry name" value="Bordetella uptake gene, domain 1"/>
    <property type="match status" value="1"/>
</dbReference>
<evidence type="ECO:0000313" key="3">
    <source>
        <dbReference type="EMBL" id="PXW63412.1"/>
    </source>
</evidence>
<comment type="caution">
    <text evidence="3">The sequence shown here is derived from an EMBL/GenBank/DDBJ whole genome shotgun (WGS) entry which is preliminary data.</text>
</comment>
<dbReference type="OrthoDB" id="7260097at2"/>
<organism evidence="3 4">
    <name type="scientific">Chelatococcus asaccharovorans</name>
    <dbReference type="NCBI Taxonomy" id="28210"/>
    <lineage>
        <taxon>Bacteria</taxon>
        <taxon>Pseudomonadati</taxon>
        <taxon>Pseudomonadota</taxon>
        <taxon>Alphaproteobacteria</taxon>
        <taxon>Hyphomicrobiales</taxon>
        <taxon>Chelatococcaceae</taxon>
        <taxon>Chelatococcus</taxon>
    </lineage>
</organism>